<keyword evidence="1" id="KW-0732">Signal</keyword>
<dbReference type="GeneID" id="36329714"/>
<keyword evidence="3" id="KW-1185">Reference proteome</keyword>
<evidence type="ECO:0008006" key="4">
    <source>
        <dbReference type="Google" id="ProtNLM"/>
    </source>
</evidence>
<dbReference type="RefSeq" id="XP_024340894.1">
    <property type="nucleotide sequence ID" value="XM_024484765.1"/>
</dbReference>
<sequence>MLATFAVAVVTAAFAAKVNAETHTVSFTNKCCTDRYCSQPYLLGENGEIVLSTGGESYTSDGPLVDLISDAFLMIRSHFIGSCGDSGEGCTVVNATLTNTGSSVSLELTPPYAFSVTTGFGFYNGCDGGFDCTSVECTEPYGVSPGPISVECSAPNVDLAITFCD</sequence>
<proteinExistence type="predicted"/>
<dbReference type="EMBL" id="KZ110594">
    <property type="protein sequence ID" value="OSX64100.1"/>
    <property type="molecule type" value="Genomic_DNA"/>
</dbReference>
<gene>
    <name evidence="2" type="ORF">POSPLADRAFT_1137213</name>
</gene>
<accession>A0A1X6N6G1</accession>
<feature type="signal peptide" evidence="1">
    <location>
        <begin position="1"/>
        <end position="20"/>
    </location>
</feature>
<dbReference type="Proteomes" id="UP000194127">
    <property type="component" value="Unassembled WGS sequence"/>
</dbReference>
<feature type="chain" id="PRO_5013321674" description="Glycopeptide" evidence="1">
    <location>
        <begin position="21"/>
        <end position="165"/>
    </location>
</feature>
<evidence type="ECO:0000313" key="3">
    <source>
        <dbReference type="Proteomes" id="UP000194127"/>
    </source>
</evidence>
<name>A0A1X6N6G1_9APHY</name>
<dbReference type="OrthoDB" id="3342934at2759"/>
<evidence type="ECO:0000313" key="2">
    <source>
        <dbReference type="EMBL" id="OSX64100.1"/>
    </source>
</evidence>
<reference evidence="2 3" key="1">
    <citation type="submission" date="2017-04" db="EMBL/GenBank/DDBJ databases">
        <title>Genome Sequence of the Model Brown-Rot Fungus Postia placenta SB12.</title>
        <authorList>
            <consortium name="DOE Joint Genome Institute"/>
            <person name="Gaskell J."/>
            <person name="Kersten P."/>
            <person name="Larrondo L.F."/>
            <person name="Canessa P."/>
            <person name="Martinez D."/>
            <person name="Hibbett D."/>
            <person name="Schmoll M."/>
            <person name="Kubicek C.P."/>
            <person name="Martinez A.T."/>
            <person name="Yadav J."/>
            <person name="Master E."/>
            <person name="Magnuson J.K."/>
            <person name="James T."/>
            <person name="Yaver D."/>
            <person name="Berka R."/>
            <person name="Labutti K."/>
            <person name="Lipzen A."/>
            <person name="Aerts A."/>
            <person name="Barry K."/>
            <person name="Henrissat B."/>
            <person name="Blanchette R."/>
            <person name="Grigoriev I."/>
            <person name="Cullen D."/>
        </authorList>
    </citation>
    <scope>NUCLEOTIDE SEQUENCE [LARGE SCALE GENOMIC DNA]</scope>
    <source>
        <strain evidence="2 3">MAD-698-R-SB12</strain>
    </source>
</reference>
<evidence type="ECO:0000256" key="1">
    <source>
        <dbReference type="SAM" id="SignalP"/>
    </source>
</evidence>
<organism evidence="2 3">
    <name type="scientific">Postia placenta MAD-698-R-SB12</name>
    <dbReference type="NCBI Taxonomy" id="670580"/>
    <lineage>
        <taxon>Eukaryota</taxon>
        <taxon>Fungi</taxon>
        <taxon>Dikarya</taxon>
        <taxon>Basidiomycota</taxon>
        <taxon>Agaricomycotina</taxon>
        <taxon>Agaricomycetes</taxon>
        <taxon>Polyporales</taxon>
        <taxon>Adustoporiaceae</taxon>
        <taxon>Rhodonia</taxon>
    </lineage>
</organism>
<protein>
    <recommendedName>
        <fullName evidence="4">Glycopeptide</fullName>
    </recommendedName>
</protein>
<dbReference type="AlphaFoldDB" id="A0A1X6N6G1"/>